<dbReference type="AlphaFoldDB" id="A0AAD2FK23"/>
<accession>A0AAD2FK23</accession>
<keyword evidence="1" id="KW-0732">Signal</keyword>
<evidence type="ECO:0000256" key="1">
    <source>
        <dbReference type="SAM" id="SignalP"/>
    </source>
</evidence>
<feature type="chain" id="PRO_5041908304" evidence="1">
    <location>
        <begin position="23"/>
        <end position="220"/>
    </location>
</feature>
<dbReference type="Gene3D" id="3.10.640.10">
    <property type="entry name" value="Restriction endonuclease-like alpha-beta roll domain"/>
    <property type="match status" value="1"/>
</dbReference>
<proteinExistence type="predicted"/>
<evidence type="ECO:0000313" key="2">
    <source>
        <dbReference type="EMBL" id="CAJ1945308.1"/>
    </source>
</evidence>
<name>A0AAD2FK23_9STRA</name>
<gene>
    <name evidence="2" type="ORF">CYCCA115_LOCUS9454</name>
</gene>
<evidence type="ECO:0000313" key="3">
    <source>
        <dbReference type="Proteomes" id="UP001295423"/>
    </source>
</evidence>
<feature type="signal peptide" evidence="1">
    <location>
        <begin position="1"/>
        <end position="22"/>
    </location>
</feature>
<dbReference type="EMBL" id="CAKOGP040001347">
    <property type="protein sequence ID" value="CAJ1945308.1"/>
    <property type="molecule type" value="Genomic_DNA"/>
</dbReference>
<dbReference type="InterPro" id="IPR038590">
    <property type="entry name" value="YaeQ_sf"/>
</dbReference>
<comment type="caution">
    <text evidence="2">The sequence shown here is derived from an EMBL/GenBank/DDBJ whole genome shotgun (WGS) entry which is preliminary data.</text>
</comment>
<keyword evidence="3" id="KW-1185">Reference proteome</keyword>
<sequence length="220" mass="25230">MQGKTLVSVSLIFFLVISPGDGLSVPDNRVRSRRWNGGYKTASKRLADIPKKKKIHLDLVANGIVKTLEKKRQETLQHVLSKAIIWKLFMNEYPSLEIEFDIKDPDYLPDVVDVSNGEDIAFWGEAGRMKVHKAVDLMQRYPDAHIVHIRWGMNITNISQPLEAHLQAKLESGELDLSKRTGRFTFCSLPLDVWRFIDDETGVISVEKEDLEWKELSFPQ</sequence>
<protein>
    <submittedName>
        <fullName evidence="2">Uncharacterized protein</fullName>
    </submittedName>
</protein>
<organism evidence="2 3">
    <name type="scientific">Cylindrotheca closterium</name>
    <dbReference type="NCBI Taxonomy" id="2856"/>
    <lineage>
        <taxon>Eukaryota</taxon>
        <taxon>Sar</taxon>
        <taxon>Stramenopiles</taxon>
        <taxon>Ochrophyta</taxon>
        <taxon>Bacillariophyta</taxon>
        <taxon>Bacillariophyceae</taxon>
        <taxon>Bacillariophycidae</taxon>
        <taxon>Bacillariales</taxon>
        <taxon>Bacillariaceae</taxon>
        <taxon>Cylindrotheca</taxon>
    </lineage>
</organism>
<reference evidence="2" key="1">
    <citation type="submission" date="2023-08" db="EMBL/GenBank/DDBJ databases">
        <authorList>
            <person name="Audoor S."/>
            <person name="Bilcke G."/>
        </authorList>
    </citation>
    <scope>NUCLEOTIDE SEQUENCE</scope>
</reference>
<dbReference type="Proteomes" id="UP001295423">
    <property type="component" value="Unassembled WGS sequence"/>
</dbReference>